<dbReference type="InterPro" id="IPR026875">
    <property type="entry name" value="PHydrolase_assoc_dom"/>
</dbReference>
<dbReference type="Gene3D" id="1.10.3210.10">
    <property type="entry name" value="Hypothetical protein af1432"/>
    <property type="match status" value="1"/>
</dbReference>
<keyword evidence="1 2" id="KW-0378">Hydrolase</keyword>
<sequence>MRQGYTEHDAARLVEEEPKQAVLPGARPERRSPFSRDRARVLHSAALRRLAGKTQVVGPNEGAEVTGVPRTRLTHSLEVAQIGRGIGEELGCDPDLVDTAGLAHDIGHPPFGHNGERALDELAGPCGGFEGNAQTLRILTRLEPKTEHGLNLTRACLDAATKYPWPRRPGVAKFGAYEDDLPVFTWLREGAPDHRRCLEAQVMDWADDVAYSVHDVEDGVLAHRIRLAALGDPTERAAIAELAAKHFCDEPVSTLEATAAELMRLPVIADLAEYDGSLRAQVALKRLTSELVGRFASAAVGGTRREHGDGPLTRYRADLVVPPRAQAEVALLKAVAVRYVMSDPSRLAMQARQRELVAELADLLLRRAPDSLDPAFHPAWAAAGDDATRLRVVVDQVATLTDAQAVGWHRALNGPSGRHD</sequence>
<accession>A0ABV9XTN2</accession>
<dbReference type="InterPro" id="IPR003607">
    <property type="entry name" value="HD/PDEase_dom"/>
</dbReference>
<dbReference type="Pfam" id="PF13286">
    <property type="entry name" value="HD_assoc"/>
    <property type="match status" value="1"/>
</dbReference>
<proteinExistence type="inferred from homology"/>
<comment type="similarity">
    <text evidence="2">Belongs to the dGTPase family. Type 2 subfamily.</text>
</comment>
<feature type="compositionally biased region" description="Basic and acidic residues" evidence="3">
    <location>
        <begin position="27"/>
        <end position="37"/>
    </location>
</feature>
<dbReference type="SMART" id="SM00471">
    <property type="entry name" value="HDc"/>
    <property type="match status" value="1"/>
</dbReference>
<evidence type="ECO:0000256" key="1">
    <source>
        <dbReference type="ARBA" id="ARBA00022801"/>
    </source>
</evidence>
<dbReference type="InterPro" id="IPR050135">
    <property type="entry name" value="dGTPase-like"/>
</dbReference>
<dbReference type="InterPro" id="IPR006674">
    <property type="entry name" value="HD_domain"/>
</dbReference>
<dbReference type="PANTHER" id="PTHR11373:SF32">
    <property type="entry name" value="DEOXYGUANOSINETRIPHOSPHATE TRIPHOSPHOHYDROLASE"/>
    <property type="match status" value="1"/>
</dbReference>
<gene>
    <name evidence="5" type="ORF">ACFPFM_08030</name>
</gene>
<dbReference type="InterPro" id="IPR006261">
    <property type="entry name" value="dGTPase"/>
</dbReference>
<dbReference type="RefSeq" id="WP_344036570.1">
    <property type="nucleotide sequence ID" value="NZ_BAAAKE010000005.1"/>
</dbReference>
<evidence type="ECO:0000313" key="5">
    <source>
        <dbReference type="EMBL" id="MFC5053705.1"/>
    </source>
</evidence>
<name>A0ABV9XTN2_9PSEU</name>
<dbReference type="SUPFAM" id="SSF109604">
    <property type="entry name" value="HD-domain/PDEase-like"/>
    <property type="match status" value="1"/>
</dbReference>
<evidence type="ECO:0000256" key="3">
    <source>
        <dbReference type="SAM" id="MobiDB-lite"/>
    </source>
</evidence>
<dbReference type="Proteomes" id="UP001595833">
    <property type="component" value="Unassembled WGS sequence"/>
</dbReference>
<evidence type="ECO:0000259" key="4">
    <source>
        <dbReference type="PROSITE" id="PS51831"/>
    </source>
</evidence>
<comment type="caution">
    <text evidence="5">The sequence shown here is derived from an EMBL/GenBank/DDBJ whole genome shotgun (WGS) entry which is preliminary data.</text>
</comment>
<feature type="domain" description="HD" evidence="4">
    <location>
        <begin position="72"/>
        <end position="212"/>
    </location>
</feature>
<dbReference type="NCBIfam" id="TIGR01353">
    <property type="entry name" value="dGTP_triPase"/>
    <property type="match status" value="1"/>
</dbReference>
<dbReference type="HAMAP" id="MF_01212">
    <property type="entry name" value="dGTPase_type2"/>
    <property type="match status" value="1"/>
</dbReference>
<reference evidence="6" key="1">
    <citation type="journal article" date="2019" name="Int. J. Syst. Evol. Microbiol.">
        <title>The Global Catalogue of Microorganisms (GCM) 10K type strain sequencing project: providing services to taxonomists for standard genome sequencing and annotation.</title>
        <authorList>
            <consortium name="The Broad Institute Genomics Platform"/>
            <consortium name="The Broad Institute Genome Sequencing Center for Infectious Disease"/>
            <person name="Wu L."/>
            <person name="Ma J."/>
        </authorList>
    </citation>
    <scope>NUCLEOTIDE SEQUENCE [LARGE SCALE GENOMIC DNA]</scope>
    <source>
        <strain evidence="6">KCTC 12848</strain>
    </source>
</reference>
<keyword evidence="6" id="KW-1185">Reference proteome</keyword>
<feature type="region of interest" description="Disordered" evidence="3">
    <location>
        <begin position="16"/>
        <end position="37"/>
    </location>
</feature>
<evidence type="ECO:0000313" key="6">
    <source>
        <dbReference type="Proteomes" id="UP001595833"/>
    </source>
</evidence>
<dbReference type="EMBL" id="JBHSJB010000007">
    <property type="protein sequence ID" value="MFC5053705.1"/>
    <property type="molecule type" value="Genomic_DNA"/>
</dbReference>
<organism evidence="5 6">
    <name type="scientific">Saccharothrix xinjiangensis</name>
    <dbReference type="NCBI Taxonomy" id="204798"/>
    <lineage>
        <taxon>Bacteria</taxon>
        <taxon>Bacillati</taxon>
        <taxon>Actinomycetota</taxon>
        <taxon>Actinomycetes</taxon>
        <taxon>Pseudonocardiales</taxon>
        <taxon>Pseudonocardiaceae</taxon>
        <taxon>Saccharothrix</taxon>
    </lineage>
</organism>
<dbReference type="InterPro" id="IPR023023">
    <property type="entry name" value="dNTPase_2"/>
</dbReference>
<dbReference type="NCBIfam" id="NF002829">
    <property type="entry name" value="PRK03007.1"/>
    <property type="match status" value="1"/>
</dbReference>
<dbReference type="CDD" id="cd00077">
    <property type="entry name" value="HDc"/>
    <property type="match status" value="1"/>
</dbReference>
<dbReference type="PROSITE" id="PS51831">
    <property type="entry name" value="HD"/>
    <property type="match status" value="1"/>
</dbReference>
<dbReference type="Pfam" id="PF01966">
    <property type="entry name" value="HD"/>
    <property type="match status" value="1"/>
</dbReference>
<dbReference type="PANTHER" id="PTHR11373">
    <property type="entry name" value="DEOXYNUCLEOSIDE TRIPHOSPHATE TRIPHOSPHOHYDROLASE"/>
    <property type="match status" value="1"/>
</dbReference>
<protein>
    <recommendedName>
        <fullName evidence="2">Deoxyguanosinetriphosphate triphosphohydrolase-like protein</fullName>
    </recommendedName>
</protein>
<evidence type="ECO:0000256" key="2">
    <source>
        <dbReference type="HAMAP-Rule" id="MF_01212"/>
    </source>
</evidence>